<proteinExistence type="predicted"/>
<protein>
    <submittedName>
        <fullName evidence="1">Uncharacterized protein</fullName>
    </submittedName>
</protein>
<evidence type="ECO:0000313" key="1">
    <source>
        <dbReference type="EMBL" id="KAH6947326.1"/>
    </source>
</evidence>
<sequence length="233" mass="24941">MDGDEVGGTMPTCSESDGRGDERRSPLRPIMSDLVVGAPTEKPVSDQGCNTSTERSAIERRGPVFLPEDFADPSREKTDTDSCRVTLSGFAKGVKVEDVASLCAGAIETGAFLKGDQLVLFNAMYGTPEEAVAAVDALDGALIKGSPFKAKRWHGPNTCPLVSSDTLDVYNVPSEFLSKEKLDVVFKMGQVTEVCSTGYCQVKFPTLTELAKTIMDTSYHTLAGQNLKFANGV</sequence>
<reference evidence="1" key="1">
    <citation type="submission" date="2020-05" db="EMBL/GenBank/DDBJ databases">
        <title>Large-scale comparative analyses of tick genomes elucidate their genetic diversity and vector capacities.</title>
        <authorList>
            <person name="Jia N."/>
            <person name="Wang J."/>
            <person name="Shi W."/>
            <person name="Du L."/>
            <person name="Sun Y."/>
            <person name="Zhan W."/>
            <person name="Jiang J."/>
            <person name="Wang Q."/>
            <person name="Zhang B."/>
            <person name="Ji P."/>
            <person name="Sakyi L.B."/>
            <person name="Cui X."/>
            <person name="Yuan T."/>
            <person name="Jiang B."/>
            <person name="Yang W."/>
            <person name="Lam T.T.-Y."/>
            <person name="Chang Q."/>
            <person name="Ding S."/>
            <person name="Wang X."/>
            <person name="Zhu J."/>
            <person name="Ruan X."/>
            <person name="Zhao L."/>
            <person name="Wei J."/>
            <person name="Que T."/>
            <person name="Du C."/>
            <person name="Cheng J."/>
            <person name="Dai P."/>
            <person name="Han X."/>
            <person name="Huang E."/>
            <person name="Gao Y."/>
            <person name="Liu J."/>
            <person name="Shao H."/>
            <person name="Ye R."/>
            <person name="Li L."/>
            <person name="Wei W."/>
            <person name="Wang X."/>
            <person name="Wang C."/>
            <person name="Yang T."/>
            <person name="Huo Q."/>
            <person name="Li W."/>
            <person name="Guo W."/>
            <person name="Chen H."/>
            <person name="Zhou L."/>
            <person name="Ni X."/>
            <person name="Tian J."/>
            <person name="Zhou Y."/>
            <person name="Sheng Y."/>
            <person name="Liu T."/>
            <person name="Pan Y."/>
            <person name="Xia L."/>
            <person name="Li J."/>
            <person name="Zhao F."/>
            <person name="Cao W."/>
        </authorList>
    </citation>
    <scope>NUCLEOTIDE SEQUENCE</scope>
    <source>
        <strain evidence="1">Hyas-2018</strain>
    </source>
</reference>
<dbReference type="EMBL" id="CM023481">
    <property type="protein sequence ID" value="KAH6947326.1"/>
    <property type="molecule type" value="Genomic_DNA"/>
</dbReference>
<evidence type="ECO:0000313" key="2">
    <source>
        <dbReference type="Proteomes" id="UP000821845"/>
    </source>
</evidence>
<accession>A0ACB7TJI2</accession>
<organism evidence="1 2">
    <name type="scientific">Hyalomma asiaticum</name>
    <name type="common">Tick</name>
    <dbReference type="NCBI Taxonomy" id="266040"/>
    <lineage>
        <taxon>Eukaryota</taxon>
        <taxon>Metazoa</taxon>
        <taxon>Ecdysozoa</taxon>
        <taxon>Arthropoda</taxon>
        <taxon>Chelicerata</taxon>
        <taxon>Arachnida</taxon>
        <taxon>Acari</taxon>
        <taxon>Parasitiformes</taxon>
        <taxon>Ixodida</taxon>
        <taxon>Ixodoidea</taxon>
        <taxon>Ixodidae</taxon>
        <taxon>Hyalomminae</taxon>
        <taxon>Hyalomma</taxon>
    </lineage>
</organism>
<dbReference type="Proteomes" id="UP000821845">
    <property type="component" value="Chromosome 1"/>
</dbReference>
<gene>
    <name evidence="1" type="ORF">HPB50_018420</name>
</gene>
<comment type="caution">
    <text evidence="1">The sequence shown here is derived from an EMBL/GenBank/DDBJ whole genome shotgun (WGS) entry which is preliminary data.</text>
</comment>
<name>A0ACB7TJI2_HYAAI</name>
<keyword evidence="2" id="KW-1185">Reference proteome</keyword>